<evidence type="ECO:0000313" key="2">
    <source>
        <dbReference type="Proteomes" id="UP001217089"/>
    </source>
</evidence>
<dbReference type="PANTHER" id="PTHR24125:SF5">
    <property type="entry name" value="ANKYRIN REPEAT PROTEIN"/>
    <property type="match status" value="1"/>
</dbReference>
<dbReference type="SMART" id="SM00248">
    <property type="entry name" value="ANK"/>
    <property type="match status" value="3"/>
</dbReference>
<dbReference type="InterPro" id="IPR036770">
    <property type="entry name" value="Ankyrin_rpt-contain_sf"/>
</dbReference>
<organism evidence="1 2">
    <name type="scientific">Tegillarca granosa</name>
    <name type="common">Malaysian cockle</name>
    <name type="synonym">Anadara granosa</name>
    <dbReference type="NCBI Taxonomy" id="220873"/>
    <lineage>
        <taxon>Eukaryota</taxon>
        <taxon>Metazoa</taxon>
        <taxon>Spiralia</taxon>
        <taxon>Lophotrochozoa</taxon>
        <taxon>Mollusca</taxon>
        <taxon>Bivalvia</taxon>
        <taxon>Autobranchia</taxon>
        <taxon>Pteriomorphia</taxon>
        <taxon>Arcoida</taxon>
        <taxon>Arcoidea</taxon>
        <taxon>Arcidae</taxon>
        <taxon>Tegillarca</taxon>
    </lineage>
</organism>
<gene>
    <name evidence="1" type="ORF">KUTeg_018621</name>
</gene>
<sequence>MRLTRTHREKLFKAVLDGDLQNLIHLLENVETVNIQDSDLKTPLIHAVCHDVNDVRFQMVCFILRYKCNVNLRDKSGLTALMYVCMEADRLDVVRLIAKHKKCNPNVQDNEGYTAAMHAVAASNAHALKILVKPSSSSKHSIDLNITNNHGLTALSLAVRLQMSECCKI</sequence>
<dbReference type="EMBL" id="JARBDR010000904">
    <property type="protein sequence ID" value="KAJ8303828.1"/>
    <property type="molecule type" value="Genomic_DNA"/>
</dbReference>
<keyword evidence="2" id="KW-1185">Reference proteome</keyword>
<dbReference type="Proteomes" id="UP001217089">
    <property type="component" value="Unassembled WGS sequence"/>
</dbReference>
<accession>A0ABQ9EEV1</accession>
<dbReference type="InterPro" id="IPR052457">
    <property type="entry name" value="Ankyrin-DD_containing_protein"/>
</dbReference>
<evidence type="ECO:0000313" key="1">
    <source>
        <dbReference type="EMBL" id="KAJ8303828.1"/>
    </source>
</evidence>
<dbReference type="PANTHER" id="PTHR24125">
    <property type="entry name" value="ANKYRIN REPEAT AND DEATH DOMAIN-CONTAINING PROTEIN"/>
    <property type="match status" value="1"/>
</dbReference>
<protein>
    <submittedName>
        <fullName evidence="1">Uncharacterized protein</fullName>
    </submittedName>
</protein>
<name>A0ABQ9EEV1_TEGGR</name>
<dbReference type="Pfam" id="PF12796">
    <property type="entry name" value="Ank_2"/>
    <property type="match status" value="1"/>
</dbReference>
<dbReference type="InterPro" id="IPR002110">
    <property type="entry name" value="Ankyrin_rpt"/>
</dbReference>
<dbReference type="SUPFAM" id="SSF48403">
    <property type="entry name" value="Ankyrin repeat"/>
    <property type="match status" value="1"/>
</dbReference>
<proteinExistence type="predicted"/>
<dbReference type="Gene3D" id="1.25.40.20">
    <property type="entry name" value="Ankyrin repeat-containing domain"/>
    <property type="match status" value="1"/>
</dbReference>
<reference evidence="1 2" key="1">
    <citation type="submission" date="2022-12" db="EMBL/GenBank/DDBJ databases">
        <title>Chromosome-level genome of Tegillarca granosa.</title>
        <authorList>
            <person name="Kim J."/>
        </authorList>
    </citation>
    <scope>NUCLEOTIDE SEQUENCE [LARGE SCALE GENOMIC DNA]</scope>
    <source>
        <strain evidence="1">Teg-2019</strain>
        <tissue evidence="1">Adductor muscle</tissue>
    </source>
</reference>
<comment type="caution">
    <text evidence="1">The sequence shown here is derived from an EMBL/GenBank/DDBJ whole genome shotgun (WGS) entry which is preliminary data.</text>
</comment>